<evidence type="ECO:0000259" key="1">
    <source>
        <dbReference type="Pfam" id="PF05368"/>
    </source>
</evidence>
<dbReference type="Proteomes" id="UP000644507">
    <property type="component" value="Unassembled WGS sequence"/>
</dbReference>
<dbReference type="InterPro" id="IPR051604">
    <property type="entry name" value="Ergot_Alk_Oxidoreductase"/>
</dbReference>
<reference evidence="2" key="2">
    <citation type="submission" date="2020-09" db="EMBL/GenBank/DDBJ databases">
        <authorList>
            <person name="Sun Q."/>
            <person name="Kim S."/>
        </authorList>
    </citation>
    <scope>NUCLEOTIDE SEQUENCE</scope>
    <source>
        <strain evidence="2">KCTC 12988</strain>
    </source>
</reference>
<keyword evidence="3" id="KW-1185">Reference proteome</keyword>
<gene>
    <name evidence="2" type="ORF">GCM10007100_03410</name>
</gene>
<dbReference type="Gene3D" id="3.40.50.720">
    <property type="entry name" value="NAD(P)-binding Rossmann-like Domain"/>
    <property type="match status" value="1"/>
</dbReference>
<feature type="domain" description="NmrA-like" evidence="1">
    <location>
        <begin position="16"/>
        <end position="235"/>
    </location>
</feature>
<comment type="caution">
    <text evidence="2">The sequence shown here is derived from an EMBL/GenBank/DDBJ whole genome shotgun (WGS) entry which is preliminary data.</text>
</comment>
<dbReference type="AlphaFoldDB" id="A0A918WFP3"/>
<dbReference type="InterPro" id="IPR036291">
    <property type="entry name" value="NAD(P)-bd_dom_sf"/>
</dbReference>
<dbReference type="EMBL" id="BMXI01000001">
    <property type="protein sequence ID" value="GHC41852.1"/>
    <property type="molecule type" value="Genomic_DNA"/>
</dbReference>
<name>A0A918WFP3_9BACT</name>
<dbReference type="Gene3D" id="3.90.25.10">
    <property type="entry name" value="UDP-galactose 4-epimerase, domain 1"/>
    <property type="match status" value="1"/>
</dbReference>
<evidence type="ECO:0000313" key="3">
    <source>
        <dbReference type="Proteomes" id="UP000644507"/>
    </source>
</evidence>
<dbReference type="RefSeq" id="WP_189566763.1">
    <property type="nucleotide sequence ID" value="NZ_BMXI01000001.1"/>
</dbReference>
<proteinExistence type="predicted"/>
<dbReference type="PANTHER" id="PTHR43162">
    <property type="match status" value="1"/>
</dbReference>
<organism evidence="2 3">
    <name type="scientific">Roseibacillus persicicus</name>
    <dbReference type="NCBI Taxonomy" id="454148"/>
    <lineage>
        <taxon>Bacteria</taxon>
        <taxon>Pseudomonadati</taxon>
        <taxon>Verrucomicrobiota</taxon>
        <taxon>Verrucomicrobiia</taxon>
        <taxon>Verrucomicrobiales</taxon>
        <taxon>Verrucomicrobiaceae</taxon>
        <taxon>Roseibacillus</taxon>
    </lineage>
</organism>
<dbReference type="InterPro" id="IPR008030">
    <property type="entry name" value="NmrA-like"/>
</dbReference>
<reference evidence="2" key="1">
    <citation type="journal article" date="2014" name="Int. J. Syst. Evol. Microbiol.">
        <title>Complete genome sequence of Corynebacterium casei LMG S-19264T (=DSM 44701T), isolated from a smear-ripened cheese.</title>
        <authorList>
            <consortium name="US DOE Joint Genome Institute (JGI-PGF)"/>
            <person name="Walter F."/>
            <person name="Albersmeier A."/>
            <person name="Kalinowski J."/>
            <person name="Ruckert C."/>
        </authorList>
    </citation>
    <scope>NUCLEOTIDE SEQUENCE</scope>
    <source>
        <strain evidence="2">KCTC 12988</strain>
    </source>
</reference>
<dbReference type="SUPFAM" id="SSF51735">
    <property type="entry name" value="NAD(P)-binding Rossmann-fold domains"/>
    <property type="match status" value="1"/>
</dbReference>
<sequence length="285" mass="30980">MKSEESHQANQSDLTLVIGATGKTGSRVASRLTALGRTIRKGSRSTTPAFDWNREASWDACLDGVTSIYINYAGDLAIDGSTDTIRTFVNKAKSHGVRHLVLLSGRGEEEAQACERIVQESGIDWTIVRASWFNQNFSEGAFITMVQAGKITLPAGDIAEPFVDVDDIADVVVAALTQPGHAGQVYEVTGPRLLTFADVAAELSRATGQPVEYEEVSHDEFLKSVENSGAPKEVVWIMDYLFSTVLDGRNAHLCDGIERALGRPPKDFAQYAREVATTATWRKSA</sequence>
<dbReference type="Pfam" id="PF05368">
    <property type="entry name" value="NmrA"/>
    <property type="match status" value="1"/>
</dbReference>
<accession>A0A918WFP3</accession>
<evidence type="ECO:0000313" key="2">
    <source>
        <dbReference type="EMBL" id="GHC41852.1"/>
    </source>
</evidence>
<protein>
    <submittedName>
        <fullName evidence="2">NmrA family transcriptional regulator</fullName>
    </submittedName>
</protein>
<dbReference type="PANTHER" id="PTHR43162:SF1">
    <property type="entry name" value="PRESTALK A DIFFERENTIATION PROTEIN A"/>
    <property type="match status" value="1"/>
</dbReference>